<dbReference type="KEGG" id="sale:EPH95_17075"/>
<dbReference type="GO" id="GO:0019679">
    <property type="term" value="P:propionate metabolic process, methylcitrate cycle"/>
    <property type="evidence" value="ECO:0007669"/>
    <property type="project" value="InterPro"/>
</dbReference>
<dbReference type="SUPFAM" id="SSF103378">
    <property type="entry name" value="2-methylcitrate dehydratase PrpD"/>
    <property type="match status" value="1"/>
</dbReference>
<dbReference type="Gene3D" id="1.10.4100.10">
    <property type="entry name" value="2-methylcitrate dehydratase PrpD"/>
    <property type="match status" value="1"/>
</dbReference>
<dbReference type="EC" id="4.2.1.3" evidence="6"/>
<dbReference type="GO" id="GO:0051537">
    <property type="term" value="F:2 iron, 2 sulfur cluster binding"/>
    <property type="evidence" value="ECO:0007669"/>
    <property type="project" value="InterPro"/>
</dbReference>
<dbReference type="InterPro" id="IPR045337">
    <property type="entry name" value="MmgE_PrpD_C"/>
</dbReference>
<comment type="similarity">
    <text evidence="1">Belongs to the PrpD family.</text>
</comment>
<evidence type="ECO:0000256" key="3">
    <source>
        <dbReference type="ARBA" id="ARBA00023239"/>
    </source>
</evidence>
<dbReference type="InterPro" id="IPR012705">
    <property type="entry name" value="2Me_IsoCit_deHydtase_PrpD"/>
</dbReference>
<dbReference type="AlphaFoldDB" id="A0A514LLD3"/>
<evidence type="ECO:0000256" key="2">
    <source>
        <dbReference type="ARBA" id="ARBA00022532"/>
    </source>
</evidence>
<dbReference type="Pfam" id="PF03972">
    <property type="entry name" value="MmgE_PrpD_N"/>
    <property type="match status" value="1"/>
</dbReference>
<dbReference type="RefSeq" id="WP_142091181.1">
    <property type="nucleotide sequence ID" value="NZ_CP035485.1"/>
</dbReference>
<dbReference type="InterPro" id="IPR042188">
    <property type="entry name" value="MmgE/PrpD_sf_2"/>
</dbReference>
<proteinExistence type="inferred from homology"/>
<dbReference type="NCBIfam" id="NF006943">
    <property type="entry name" value="PRK09425.1"/>
    <property type="match status" value="1"/>
</dbReference>
<dbReference type="GO" id="GO:0003994">
    <property type="term" value="F:aconitate hydratase activity"/>
    <property type="evidence" value="ECO:0007669"/>
    <property type="project" value="UniProtKB-EC"/>
</dbReference>
<gene>
    <name evidence="6" type="ORF">EPH95_17075</name>
</gene>
<dbReference type="EMBL" id="CP035485">
    <property type="protein sequence ID" value="QDI92682.1"/>
    <property type="molecule type" value="Genomic_DNA"/>
</dbReference>
<feature type="domain" description="MmgE/PrpD N-terminal" evidence="4">
    <location>
        <begin position="17"/>
        <end position="267"/>
    </location>
</feature>
<evidence type="ECO:0000259" key="4">
    <source>
        <dbReference type="Pfam" id="PF03972"/>
    </source>
</evidence>
<keyword evidence="2" id="KW-0816">Tricarboxylic acid cycle</keyword>
<dbReference type="Proteomes" id="UP000319756">
    <property type="component" value="Chromosome"/>
</dbReference>
<dbReference type="InterPro" id="IPR036148">
    <property type="entry name" value="MmgE/PrpD_sf"/>
</dbReference>
<dbReference type="InterPro" id="IPR005656">
    <property type="entry name" value="MmgE_PrpD"/>
</dbReference>
<evidence type="ECO:0000259" key="5">
    <source>
        <dbReference type="Pfam" id="PF19305"/>
    </source>
</evidence>
<dbReference type="EC" id="4.2.1.79" evidence="6"/>
<dbReference type="GO" id="GO:0047547">
    <property type="term" value="F:2-methylcitrate dehydratase activity"/>
    <property type="evidence" value="ECO:0007669"/>
    <property type="project" value="UniProtKB-EC"/>
</dbReference>
<dbReference type="GO" id="GO:0006099">
    <property type="term" value="P:tricarboxylic acid cycle"/>
    <property type="evidence" value="ECO:0007669"/>
    <property type="project" value="UniProtKB-KW"/>
</dbReference>
<dbReference type="OrthoDB" id="9797528at2"/>
<dbReference type="FunFam" id="3.30.1330.120:FF:000001">
    <property type="entry name" value="2-methylcitrate dehydratase"/>
    <property type="match status" value="1"/>
</dbReference>
<name>A0A514LLD3_9BACI</name>
<evidence type="ECO:0000313" key="7">
    <source>
        <dbReference type="Proteomes" id="UP000319756"/>
    </source>
</evidence>
<evidence type="ECO:0000313" key="6">
    <source>
        <dbReference type="EMBL" id="QDI92682.1"/>
    </source>
</evidence>
<dbReference type="PANTHER" id="PTHR16943">
    <property type="entry name" value="2-METHYLCITRATE DEHYDRATASE-RELATED"/>
    <property type="match status" value="1"/>
</dbReference>
<accession>A0A514LLD3</accession>
<dbReference type="PANTHER" id="PTHR16943:SF8">
    <property type="entry name" value="2-METHYLCITRATE DEHYDRATASE"/>
    <property type="match status" value="1"/>
</dbReference>
<dbReference type="Pfam" id="PF19305">
    <property type="entry name" value="MmgE_PrpD_C"/>
    <property type="match status" value="1"/>
</dbReference>
<keyword evidence="7" id="KW-1185">Reference proteome</keyword>
<feature type="domain" description="MmgE/PrpD C-terminal" evidence="5">
    <location>
        <begin position="286"/>
        <end position="459"/>
    </location>
</feature>
<dbReference type="InterPro" id="IPR042183">
    <property type="entry name" value="MmgE/PrpD_sf_1"/>
</dbReference>
<organism evidence="6 7">
    <name type="scientific">Salicibibacter halophilus</name>
    <dbReference type="NCBI Taxonomy" id="2502791"/>
    <lineage>
        <taxon>Bacteria</taxon>
        <taxon>Bacillati</taxon>
        <taxon>Bacillota</taxon>
        <taxon>Bacilli</taxon>
        <taxon>Bacillales</taxon>
        <taxon>Bacillaceae</taxon>
        <taxon>Salicibibacter</taxon>
    </lineage>
</organism>
<reference evidence="7" key="1">
    <citation type="submission" date="2019-01" db="EMBL/GenBank/DDBJ databases">
        <title>Genomic analysis of Salicibibacter sp. NKC3-5.</title>
        <authorList>
            <person name="Oh Y.J."/>
        </authorList>
    </citation>
    <scope>NUCLEOTIDE SEQUENCE [LARGE SCALE GENOMIC DNA]</scope>
    <source>
        <strain evidence="7">NKC3-5</strain>
    </source>
</reference>
<keyword evidence="3 6" id="KW-0456">Lyase</keyword>
<dbReference type="InterPro" id="IPR045336">
    <property type="entry name" value="MmgE_PrpD_N"/>
</dbReference>
<dbReference type="Gene3D" id="3.30.1330.120">
    <property type="entry name" value="2-methylcitrate dehydratase PrpD"/>
    <property type="match status" value="1"/>
</dbReference>
<protein>
    <submittedName>
        <fullName evidence="6">Bifunctional 2-methylcitrate dehydratase/aconitate hydratase</fullName>
        <ecNumber evidence="6">4.2.1.3</ecNumber>
        <ecNumber evidence="6">4.2.1.79</ecNumber>
    </submittedName>
</protein>
<dbReference type="NCBIfam" id="TIGR02330">
    <property type="entry name" value="prpD"/>
    <property type="match status" value="1"/>
</dbReference>
<evidence type="ECO:0000256" key="1">
    <source>
        <dbReference type="ARBA" id="ARBA00006174"/>
    </source>
</evidence>
<sequence>MSTKTNEKPTTDEVLLDIADYAVNGEITSEEALKTARYVLLDTIGCGLLALRYPECTKHLGPIVPGTTVPNGVRVPGTQFELDPVQGAFNIGTVIRWLDYNDTWLAAEWGHPSDNLGGILATADYVSRQRLANGEKPLTMEDVLAATVKAHEIQGVLALENSLNRQGLDHVLFVKVASTAVVTAMLGGNKEQVADAVSQAWVDNSSLRTYRHAPNAGSRKSWAAGDATSRAVRLALMTMKGEMGYASALTAPNWGFQDVLFGGETINLARPLGSYVMENVLFKVSYPAEFHAQTAAEAAIQLHDEVAWRLDEIAEVKITTHESAIRIIDKTGPLHNPADRDHSLQYITAIGLIYGELTADHYEDEVAKNPEIDELRLKMYTEENKRYTADYLDPDKRSIANAVQVVFKDGSKTENIAVEYPLGHRRRREESIPMLEEKYHENLKTRFPAGQADDLLDLCINAERLRNTTVNDFMASYII</sequence>